<dbReference type="Pfam" id="PF09044">
    <property type="entry name" value="Kp4"/>
    <property type="match status" value="1"/>
</dbReference>
<evidence type="ECO:0000313" key="3">
    <source>
        <dbReference type="EMBL" id="KJK65031.1"/>
    </source>
</evidence>
<name>A0A0F0ID39_ASPPU</name>
<reference evidence="3 4" key="1">
    <citation type="submission" date="2015-02" db="EMBL/GenBank/DDBJ databases">
        <title>Draft genome sequence of Aspergillus parasiticus SU-1.</title>
        <authorList>
            <person name="Yu J."/>
            <person name="Fedorova N."/>
            <person name="Yin Y."/>
            <person name="Losada L."/>
            <person name="Zafar N."/>
            <person name="Taujale R."/>
            <person name="Ehrlich K.C."/>
            <person name="Bhatnagar D."/>
            <person name="Cleveland T.E."/>
            <person name="Bennett J.W."/>
            <person name="Nierman W.C."/>
        </authorList>
    </citation>
    <scope>NUCLEOTIDE SEQUENCE [LARGE SCALE GENOMIC DNA]</scope>
    <source>
        <strain evidence="4">ATCC 56775 / NRRL 5862 / SRRC 143 / SU-1</strain>
    </source>
</reference>
<feature type="domain" description="Killer toxin Kp4" evidence="2">
    <location>
        <begin position="12"/>
        <end position="135"/>
    </location>
</feature>
<evidence type="ECO:0000313" key="4">
    <source>
        <dbReference type="Proteomes" id="UP000033540"/>
    </source>
</evidence>
<feature type="signal peptide" evidence="1">
    <location>
        <begin position="1"/>
        <end position="22"/>
    </location>
</feature>
<dbReference type="Proteomes" id="UP000033540">
    <property type="component" value="Unassembled WGS sequence"/>
</dbReference>
<organism evidence="3 4">
    <name type="scientific">Aspergillus parasiticus (strain ATCC 56775 / NRRL 5862 / SRRC 143 / SU-1)</name>
    <dbReference type="NCBI Taxonomy" id="1403190"/>
    <lineage>
        <taxon>Eukaryota</taxon>
        <taxon>Fungi</taxon>
        <taxon>Dikarya</taxon>
        <taxon>Ascomycota</taxon>
        <taxon>Pezizomycotina</taxon>
        <taxon>Eurotiomycetes</taxon>
        <taxon>Eurotiomycetidae</taxon>
        <taxon>Eurotiales</taxon>
        <taxon>Aspergillaceae</taxon>
        <taxon>Aspergillus</taxon>
        <taxon>Aspergillus subgen. Circumdati</taxon>
    </lineage>
</organism>
<accession>A0A0F0ID39</accession>
<dbReference type="InterPro" id="IPR015131">
    <property type="entry name" value="Killer_tox_Kp4"/>
</dbReference>
<dbReference type="SUPFAM" id="SSF55221">
    <property type="entry name" value="Yeast killer toxins"/>
    <property type="match status" value="1"/>
</dbReference>
<gene>
    <name evidence="3" type="ORF">P875_00010722</name>
</gene>
<comment type="caution">
    <text evidence="3">The sequence shown here is derived from an EMBL/GenBank/DDBJ whole genome shotgun (WGS) entry which is preliminary data.</text>
</comment>
<dbReference type="EMBL" id="JZEE01000376">
    <property type="protein sequence ID" value="KJK65031.1"/>
    <property type="molecule type" value="Genomic_DNA"/>
</dbReference>
<dbReference type="InterPro" id="IPR011329">
    <property type="entry name" value="Killer_tox_Kp4/SMK"/>
</dbReference>
<protein>
    <submittedName>
        <fullName evidence="3">Kp4</fullName>
    </submittedName>
</protein>
<dbReference type="GO" id="GO:0005576">
    <property type="term" value="C:extracellular region"/>
    <property type="evidence" value="ECO:0007669"/>
    <property type="project" value="InterPro"/>
</dbReference>
<evidence type="ECO:0000259" key="2">
    <source>
        <dbReference type="Pfam" id="PF09044"/>
    </source>
</evidence>
<feature type="chain" id="PRO_5002443427" evidence="1">
    <location>
        <begin position="23"/>
        <end position="146"/>
    </location>
</feature>
<keyword evidence="1" id="KW-0732">Signal</keyword>
<proteinExistence type="predicted"/>
<sequence>MYTPVIIQGLLLAITLVSSSEAKLGINCRGSANCNTFGNTQMAFQLKRAIDGIDPNRWYNNGEHIACVGSGARITGNGGFCAFLQNTGGTNGAVIKSLAHYIPEHGCKVCGSVPYFYPQGNNNVDDGELTFNYVDNACTKDEARLC</sequence>
<dbReference type="Gene3D" id="3.30.430.10">
    <property type="entry name" value="Killer Toxin P4, subunit A"/>
    <property type="match status" value="1"/>
</dbReference>
<dbReference type="AlphaFoldDB" id="A0A0F0ID39"/>
<evidence type="ECO:0000256" key="1">
    <source>
        <dbReference type="SAM" id="SignalP"/>
    </source>
</evidence>
<dbReference type="OrthoDB" id="4177994at2759"/>